<evidence type="ECO:0000313" key="2">
    <source>
        <dbReference type="Proteomes" id="UP001526246"/>
    </source>
</evidence>
<evidence type="ECO:0000313" key="1">
    <source>
        <dbReference type="EMBL" id="MCW3798092.1"/>
    </source>
</evidence>
<proteinExistence type="predicted"/>
<dbReference type="Proteomes" id="UP001526246">
    <property type="component" value="Unassembled WGS sequence"/>
</dbReference>
<protein>
    <submittedName>
        <fullName evidence="1">DUF885 domain-containing protein</fullName>
    </submittedName>
</protein>
<dbReference type="Pfam" id="PF05960">
    <property type="entry name" value="DUF885"/>
    <property type="match status" value="1"/>
</dbReference>
<name>A0ABT3JG81_9SPHN</name>
<gene>
    <name evidence="1" type="ORF">OMW55_09780</name>
</gene>
<reference evidence="1 2" key="1">
    <citation type="submission" date="2022-10" db="EMBL/GenBank/DDBJ databases">
        <title>Sphingomonas sp.</title>
        <authorList>
            <person name="Jin C."/>
        </authorList>
    </citation>
    <scope>NUCLEOTIDE SEQUENCE [LARGE SCALE GENOMIC DNA]</scope>
    <source>
        <strain evidence="1 2">BN140010</strain>
    </source>
</reference>
<sequence>MTRFLLAASLLALAACSAAPAPIAGPVPVALPESPAAPAATAASEHEKLFAIFKASDEASLERNPLNALFRGDMRFADRLGDNITDAYYAGEKAAAEKDLAALGTVDRSALSATDQLAYDVFKFSTEDTLRNLQPELLALTRVRPMNHFFGFHTFYPTFASGKGAAPFKTLADYENSLKRNADFVTYMDRAIGRWREGMASGVVDTKLTVRNMIEQLDTQLKQRPEQSPYYGPVKQFPASISAADRARLTRAYRAAITTQIYPVLTRARDFLKNDYLPAAREGVGLSSMKGGDQLYRQLVKSTTTLDMTPEEIHQLGLSEVARITGEFEKVRQEVGFKGSLPRFFDYMRTAKRFQPKSRAALTQDYYAVGKKVEAQIPRFFSAVPKAPLVIRPYEPFREKFEAGGSYEQGTPDGTRPGTFYFNAYDLPSRSTWEETTLFLHEGEPGHHFQISLAQENEALPSFMRFGGNTAYVEGWALYAETLGYDMGFYKDPYQRFGTLNDEMLRAMRLVVDTGIHSKGWTRDQSIAYMLGHSGMSRTDATAEVERYIAIPSQALAYKLGALTIQRLRRKAEAELGPKFDIRDFHAEVLMTGALPLAILEQKIDRWIAATKAS</sequence>
<dbReference type="EMBL" id="JAPDOB010000002">
    <property type="protein sequence ID" value="MCW3798092.1"/>
    <property type="molecule type" value="Genomic_DNA"/>
</dbReference>
<dbReference type="InterPro" id="IPR010281">
    <property type="entry name" value="DUF885"/>
</dbReference>
<accession>A0ABT3JG81</accession>
<comment type="caution">
    <text evidence="1">The sequence shown here is derived from an EMBL/GenBank/DDBJ whole genome shotgun (WGS) entry which is preliminary data.</text>
</comment>
<dbReference type="PANTHER" id="PTHR33361">
    <property type="entry name" value="GLR0591 PROTEIN"/>
    <property type="match status" value="1"/>
</dbReference>
<organism evidence="1 2">
    <name type="scientific">Sphingomonas arvum</name>
    <dbReference type="NCBI Taxonomy" id="2992113"/>
    <lineage>
        <taxon>Bacteria</taxon>
        <taxon>Pseudomonadati</taxon>
        <taxon>Pseudomonadota</taxon>
        <taxon>Alphaproteobacteria</taxon>
        <taxon>Sphingomonadales</taxon>
        <taxon>Sphingomonadaceae</taxon>
        <taxon>Sphingomonas</taxon>
    </lineage>
</organism>
<keyword evidence="2" id="KW-1185">Reference proteome</keyword>
<dbReference type="RefSeq" id="WP_264882769.1">
    <property type="nucleotide sequence ID" value="NZ_JAPDOB010000002.1"/>
</dbReference>
<dbReference type="PANTHER" id="PTHR33361:SF16">
    <property type="entry name" value="DUF885 DOMAIN-CONTAINING PROTEIN"/>
    <property type="match status" value="1"/>
</dbReference>
<dbReference type="PROSITE" id="PS51257">
    <property type="entry name" value="PROKAR_LIPOPROTEIN"/>
    <property type="match status" value="1"/>
</dbReference>